<evidence type="ECO:0000313" key="2">
    <source>
        <dbReference type="EMBL" id="CAK0859287.1"/>
    </source>
</evidence>
<keyword evidence="3" id="KW-1185">Reference proteome</keyword>
<sequence length="375" mass="38617">ASGAPPPPEGPARRWAAGVTLGDARVQGRGARLGGGPTDRHHGRRLSVAPRPRGSRVGRASSRAGWLAGRTGELARGWGAMSAGGQCQQGALGAQLGLRGTATGTRALKRGAALSRSAPGLALGVPWSEVREAYLQQLTWPGGAAPREFPSRKAVFAQLSAARKSRLTRLDGEFAAATAVGSAAADDASAESTVGTLIAQNTTRSLSTLAALRSELDANLEESLQGSVPWPSKLASRPAPPCPARTPAAETEEPWAPPWEPCEPSWEPPLGSTSSGTLDLSTWSSGGCGATIRLQASRASTPSDPGLGTQGRPPSAALEPLESTGEERRRQSAQRRARRGEAGQECRAEAQAAPGACTAADGGRSRRHAGSRHGQ</sequence>
<evidence type="ECO:0000313" key="3">
    <source>
        <dbReference type="Proteomes" id="UP001189429"/>
    </source>
</evidence>
<feature type="compositionally biased region" description="Basic residues" evidence="1">
    <location>
        <begin position="365"/>
        <end position="375"/>
    </location>
</feature>
<feature type="non-terminal residue" evidence="2">
    <location>
        <position position="375"/>
    </location>
</feature>
<accession>A0ABN9UIF3</accession>
<dbReference type="EMBL" id="CAUYUJ010015887">
    <property type="protein sequence ID" value="CAK0859287.1"/>
    <property type="molecule type" value="Genomic_DNA"/>
</dbReference>
<dbReference type="Proteomes" id="UP001189429">
    <property type="component" value="Unassembled WGS sequence"/>
</dbReference>
<comment type="caution">
    <text evidence="2">The sequence shown here is derived from an EMBL/GenBank/DDBJ whole genome shotgun (WGS) entry which is preliminary data.</text>
</comment>
<feature type="region of interest" description="Disordered" evidence="1">
    <location>
        <begin position="226"/>
        <end position="284"/>
    </location>
</feature>
<feature type="region of interest" description="Disordered" evidence="1">
    <location>
        <begin position="297"/>
        <end position="375"/>
    </location>
</feature>
<gene>
    <name evidence="2" type="ORF">PCOR1329_LOCUS48705</name>
</gene>
<organism evidence="2 3">
    <name type="scientific">Prorocentrum cordatum</name>
    <dbReference type="NCBI Taxonomy" id="2364126"/>
    <lineage>
        <taxon>Eukaryota</taxon>
        <taxon>Sar</taxon>
        <taxon>Alveolata</taxon>
        <taxon>Dinophyceae</taxon>
        <taxon>Prorocentrales</taxon>
        <taxon>Prorocentraceae</taxon>
        <taxon>Prorocentrum</taxon>
    </lineage>
</organism>
<feature type="compositionally biased region" description="Low complexity" evidence="1">
    <location>
        <begin position="48"/>
        <end position="64"/>
    </location>
</feature>
<reference evidence="2" key="1">
    <citation type="submission" date="2023-10" db="EMBL/GenBank/DDBJ databases">
        <authorList>
            <person name="Chen Y."/>
            <person name="Shah S."/>
            <person name="Dougan E. K."/>
            <person name="Thang M."/>
            <person name="Chan C."/>
        </authorList>
    </citation>
    <scope>NUCLEOTIDE SEQUENCE [LARGE SCALE GENOMIC DNA]</scope>
</reference>
<protein>
    <submittedName>
        <fullName evidence="2">Uncharacterized protein</fullName>
    </submittedName>
</protein>
<name>A0ABN9UIF3_9DINO</name>
<proteinExistence type="predicted"/>
<feature type="non-terminal residue" evidence="2">
    <location>
        <position position="1"/>
    </location>
</feature>
<feature type="compositionally biased region" description="Basic and acidic residues" evidence="1">
    <location>
        <begin position="339"/>
        <end position="348"/>
    </location>
</feature>
<feature type="compositionally biased region" description="Low complexity" evidence="1">
    <location>
        <begin position="262"/>
        <end position="284"/>
    </location>
</feature>
<feature type="region of interest" description="Disordered" evidence="1">
    <location>
        <begin position="21"/>
        <end position="64"/>
    </location>
</feature>
<evidence type="ECO:0000256" key="1">
    <source>
        <dbReference type="SAM" id="MobiDB-lite"/>
    </source>
</evidence>